<dbReference type="GO" id="GO:0005740">
    <property type="term" value="C:mitochondrial envelope"/>
    <property type="evidence" value="ECO:0007669"/>
    <property type="project" value="TreeGrafter"/>
</dbReference>
<protein>
    <submittedName>
        <fullName evidence="2">PET127</fullName>
    </submittedName>
</protein>
<dbReference type="Pfam" id="PF08634">
    <property type="entry name" value="Pet127"/>
    <property type="match status" value="1"/>
</dbReference>
<dbReference type="EMBL" id="JAEOAQ010000007">
    <property type="protein sequence ID" value="KAG5417387.1"/>
    <property type="molecule type" value="Genomic_DNA"/>
</dbReference>
<feature type="region of interest" description="Disordered" evidence="1">
    <location>
        <begin position="32"/>
        <end position="151"/>
    </location>
</feature>
<reference evidence="2 3" key="1">
    <citation type="submission" date="2020-12" db="EMBL/GenBank/DDBJ databases">
        <title>Effect of drift, selection, and recombination on the evolution of hybrid genomes in Candida yeast pathogens.</title>
        <authorList>
            <person name="Mixao V."/>
            <person name="Ksiezopolska E."/>
            <person name="Saus E."/>
            <person name="Boekhout T."/>
            <person name="Gacser A."/>
            <person name="Gabaldon T."/>
        </authorList>
    </citation>
    <scope>NUCLEOTIDE SEQUENCE [LARGE SCALE GENOMIC DNA]</scope>
    <source>
        <strain evidence="2 3">BP57</strain>
    </source>
</reference>
<dbReference type="Proteomes" id="UP000669133">
    <property type="component" value="Unassembled WGS sequence"/>
</dbReference>
<dbReference type="InterPro" id="IPR013943">
    <property type="entry name" value="Pet127"/>
</dbReference>
<sequence length="729" mass="83771">MRQIANTWSHFCHLRSSTATFGNSCIQFTRLNSSGSNGNHAENLKETNSNSNNSKTQTGNGTSDKPKETPTKVKARKILCFVNDTKASKRSQKPENQQGSETVQSHSSSVKDFEQAFGAMDRLEKLNPKGRSSKRRSKTKASSSGGKLDCEVGTTRLTSNDAIKRPLNQCIAPKKSDIPQLAHNLDRVLFSPGVHFLQDPRTRIYNFSPFLKNVIHYKDFNFDAAGTYTPVDKHSTLMENAQKFKKQFYSSTSSMTSILSKFYMLLNNYSPSRVERFGEIPFSGVATKLPSCTFVEPKGTFTEQGKKKTIYSLSADKSCDSEILLSAMGICMETLLTNPEDEFVKYRKDNKEDAPPSPSNAYNYSSYGSFLMRSQLDCFDERLPGNGTFDLKTRASTNIRYNSRDPNVGETDYQIFKLKGQYESYEKEFRDLIKTGALLKYLFQARIGQMDGIFIAYHNINSIFGFQYLPLEELDKLLYSHADFGTLALDSSEDSLELYYDMDKLPSLVGETQFKFSLEMWETLLKEHIIKDFEASGLKDTAFRLVIQTYRRRYARTQQLRVYAIPVSTNEIEQFQSFGNQFPTDFKQDLTEKQRILNTKKHVAELQKFNTKTIKGKKLLSYLISMEKSYIDEQKASYYSLPNHIPKSWRLQYSIKRIKKLSPEDFIQVFDLPVQQLGEQFSSTNKSKSNFIKKLQSIHRRYEKIGALRKKQWELKENTANVYRPKYEF</sequence>
<keyword evidence="3" id="KW-1185">Reference proteome</keyword>
<dbReference type="PANTHER" id="PTHR31014">
    <property type="entry name" value="MITOCHONDRIAL TRANSLATION SYSTEM COMPONENT PET127-RELATED"/>
    <property type="match status" value="1"/>
</dbReference>
<proteinExistence type="predicted"/>
<name>A0A8H7Z8T5_9ASCO</name>
<dbReference type="OrthoDB" id="10249045at2759"/>
<dbReference type="RefSeq" id="XP_067546503.1">
    <property type="nucleotide sequence ID" value="XM_067694155.1"/>
</dbReference>
<dbReference type="GeneID" id="93653649"/>
<dbReference type="GO" id="GO:0000964">
    <property type="term" value="P:mitochondrial RNA 5'-end processing"/>
    <property type="evidence" value="ECO:0007669"/>
    <property type="project" value="TreeGrafter"/>
</dbReference>
<evidence type="ECO:0000256" key="1">
    <source>
        <dbReference type="SAM" id="MobiDB-lite"/>
    </source>
</evidence>
<feature type="compositionally biased region" description="Polar residues" evidence="1">
    <location>
        <begin position="94"/>
        <end position="108"/>
    </location>
</feature>
<evidence type="ECO:0000313" key="2">
    <source>
        <dbReference type="EMBL" id="KAG5417387.1"/>
    </source>
</evidence>
<organism evidence="2 3">
    <name type="scientific">Candida metapsilosis</name>
    <dbReference type="NCBI Taxonomy" id="273372"/>
    <lineage>
        <taxon>Eukaryota</taxon>
        <taxon>Fungi</taxon>
        <taxon>Dikarya</taxon>
        <taxon>Ascomycota</taxon>
        <taxon>Saccharomycotina</taxon>
        <taxon>Pichiomycetes</taxon>
        <taxon>Debaryomycetaceae</taxon>
        <taxon>Candida/Lodderomyces clade</taxon>
        <taxon>Candida</taxon>
    </lineage>
</organism>
<gene>
    <name evidence="2" type="ORF">I9W82_005020</name>
</gene>
<comment type="caution">
    <text evidence="2">The sequence shown here is derived from an EMBL/GenBank/DDBJ whole genome shotgun (WGS) entry which is preliminary data.</text>
</comment>
<dbReference type="PANTHER" id="PTHR31014:SF0">
    <property type="entry name" value="MITOCHONDRIAL TRANSLATION SYSTEM COMPONENT PET127-RELATED"/>
    <property type="match status" value="1"/>
</dbReference>
<evidence type="ECO:0000313" key="3">
    <source>
        <dbReference type="Proteomes" id="UP000669133"/>
    </source>
</evidence>
<feature type="compositionally biased region" description="Low complexity" evidence="1">
    <location>
        <begin position="47"/>
        <end position="63"/>
    </location>
</feature>
<dbReference type="AlphaFoldDB" id="A0A8H7Z8T5"/>
<accession>A0A8H7Z8T5</accession>